<dbReference type="InterPro" id="IPR036291">
    <property type="entry name" value="NAD(P)-bd_dom_sf"/>
</dbReference>
<dbReference type="Gene3D" id="3.40.50.720">
    <property type="entry name" value="NAD(P)-binding Rossmann-like Domain"/>
    <property type="match status" value="1"/>
</dbReference>
<dbReference type="GO" id="GO:0006729">
    <property type="term" value="P:tetrahydrobiopterin biosynthetic process"/>
    <property type="evidence" value="ECO:0007669"/>
    <property type="project" value="TreeGrafter"/>
</dbReference>
<sequence length="334" mass="36981">MASKMECLCDSKEKVDAPWSGLHCYIAITGASRGFGRALCLQLTEELTSGPGRADSVSFLLMARDLSRLEETREMIMAAKDPTSQTRVKVLLARPPLDMVNANESAAFNALQPLFQHAETTGRNGRQWNLLIHNAGSLGDLELRADERTSVEVQDAYYRVNLLAPMLITGVFLRYFAPIDRPHPPVTIVNVSSLAAEEPFPRMSDYCVAKAARQMYMKCLAVDRPAIAVFNYSPGPLDTDMHTEIAEKHGDPNYRAAAAELKSKHCLITSEDSARVCVSWLRRRHLNYEAGDHTSSEPKAIVCPLHQADRADIWTGPRLDYYDAISMEPVAGGS</sequence>
<evidence type="ECO:0000256" key="1">
    <source>
        <dbReference type="ARBA" id="ARBA00004496"/>
    </source>
</evidence>
<comment type="subcellular location">
    <subcellularLocation>
        <location evidence="1">Cytoplasm</location>
    </subcellularLocation>
</comment>
<keyword evidence="2" id="KW-0963">Cytoplasm</keyword>
<protein>
    <recommendedName>
        <fullName evidence="7">Sepiapterin reductase</fullName>
    </recommendedName>
</protein>
<name>A0AAV2TMN6_CALDB</name>
<dbReference type="AlphaFoldDB" id="A0AAV2TMN6"/>
<keyword evidence="4" id="KW-0560">Oxidoreductase</keyword>
<dbReference type="SUPFAM" id="SSF51735">
    <property type="entry name" value="NAD(P)-binding Rossmann-fold domains"/>
    <property type="match status" value="1"/>
</dbReference>
<dbReference type="InterPro" id="IPR051721">
    <property type="entry name" value="Biopterin_syn/organic_redct"/>
</dbReference>
<dbReference type="PRINTS" id="PR00081">
    <property type="entry name" value="GDHRDH"/>
</dbReference>
<keyword evidence="3" id="KW-0521">NADP</keyword>
<evidence type="ECO:0000256" key="3">
    <source>
        <dbReference type="ARBA" id="ARBA00022857"/>
    </source>
</evidence>
<evidence type="ECO:0000313" key="6">
    <source>
        <dbReference type="Proteomes" id="UP001497525"/>
    </source>
</evidence>
<accession>A0AAV2TMN6</accession>
<dbReference type="EMBL" id="CAXLJL010000412">
    <property type="protein sequence ID" value="CAL5137569.1"/>
    <property type="molecule type" value="Genomic_DNA"/>
</dbReference>
<dbReference type="InterPro" id="IPR002347">
    <property type="entry name" value="SDR_fam"/>
</dbReference>
<dbReference type="Pfam" id="PF00106">
    <property type="entry name" value="adh_short"/>
    <property type="match status" value="1"/>
</dbReference>
<organism evidence="5 6">
    <name type="scientific">Calicophoron daubneyi</name>
    <name type="common">Rumen fluke</name>
    <name type="synonym">Paramphistomum daubneyi</name>
    <dbReference type="NCBI Taxonomy" id="300641"/>
    <lineage>
        <taxon>Eukaryota</taxon>
        <taxon>Metazoa</taxon>
        <taxon>Spiralia</taxon>
        <taxon>Lophotrochozoa</taxon>
        <taxon>Platyhelminthes</taxon>
        <taxon>Trematoda</taxon>
        <taxon>Digenea</taxon>
        <taxon>Plagiorchiida</taxon>
        <taxon>Pronocephalata</taxon>
        <taxon>Paramphistomoidea</taxon>
        <taxon>Paramphistomidae</taxon>
        <taxon>Calicophoron</taxon>
    </lineage>
</organism>
<dbReference type="GO" id="GO:0004757">
    <property type="term" value="F:sepiapterin reductase (NADP+) activity"/>
    <property type="evidence" value="ECO:0007669"/>
    <property type="project" value="TreeGrafter"/>
</dbReference>
<evidence type="ECO:0000256" key="4">
    <source>
        <dbReference type="ARBA" id="ARBA00023002"/>
    </source>
</evidence>
<evidence type="ECO:0008006" key="7">
    <source>
        <dbReference type="Google" id="ProtNLM"/>
    </source>
</evidence>
<reference evidence="5" key="1">
    <citation type="submission" date="2024-06" db="EMBL/GenBank/DDBJ databases">
        <authorList>
            <person name="Liu X."/>
            <person name="Lenzi L."/>
            <person name="Haldenby T S."/>
            <person name="Uol C."/>
        </authorList>
    </citation>
    <scope>NUCLEOTIDE SEQUENCE</scope>
</reference>
<dbReference type="PANTHER" id="PTHR44085">
    <property type="entry name" value="SEPIAPTERIN REDUCTASE"/>
    <property type="match status" value="1"/>
</dbReference>
<evidence type="ECO:0000256" key="2">
    <source>
        <dbReference type="ARBA" id="ARBA00022490"/>
    </source>
</evidence>
<dbReference type="GO" id="GO:0005737">
    <property type="term" value="C:cytoplasm"/>
    <property type="evidence" value="ECO:0007669"/>
    <property type="project" value="UniProtKB-SubCell"/>
</dbReference>
<dbReference type="PANTHER" id="PTHR44085:SF2">
    <property type="entry name" value="SEPIAPTERIN REDUCTASE"/>
    <property type="match status" value="1"/>
</dbReference>
<dbReference type="Proteomes" id="UP001497525">
    <property type="component" value="Unassembled WGS sequence"/>
</dbReference>
<evidence type="ECO:0000313" key="5">
    <source>
        <dbReference type="EMBL" id="CAL5137569.1"/>
    </source>
</evidence>
<proteinExistence type="predicted"/>
<gene>
    <name evidence="5" type="ORF">CDAUBV1_LOCUS11866</name>
</gene>
<comment type="caution">
    <text evidence="5">The sequence shown here is derived from an EMBL/GenBank/DDBJ whole genome shotgun (WGS) entry which is preliminary data.</text>
</comment>